<evidence type="ECO:0000313" key="2">
    <source>
        <dbReference type="Proteomes" id="UP001062846"/>
    </source>
</evidence>
<reference evidence="1" key="1">
    <citation type="submission" date="2022-02" db="EMBL/GenBank/DDBJ databases">
        <title>Plant Genome Project.</title>
        <authorList>
            <person name="Zhang R.-G."/>
        </authorList>
    </citation>
    <scope>NUCLEOTIDE SEQUENCE</scope>
    <source>
        <strain evidence="1">AT1</strain>
    </source>
</reference>
<keyword evidence="2" id="KW-1185">Reference proteome</keyword>
<sequence length="246" mass="26887">MENSSSAFRGGLRTVSSFLVVVLSLLVVSSTAVKATGNHHEWSRWIPAKQAAACRGSIGECMGAGAGGGEFEMDSESNRRILATNNYISYGALQSNTVPCSVRAIKNIEKRLRERLKKKPTMAKHSSAFRRMLITSCFLVLSPIVLSTVVEATGNHHEWKWIPAGQAECRGTIGECMGAAGDQGEFDMDSESNRRILTTTKYISYGVLERDFVPCSIKGTSYYNCVHEGQANPYTRGCSAITRCRS</sequence>
<gene>
    <name evidence="1" type="ORF">RHMOL_Rhmol13G0016300</name>
</gene>
<dbReference type="EMBL" id="CM046400">
    <property type="protein sequence ID" value="KAI8522691.1"/>
    <property type="molecule type" value="Genomic_DNA"/>
</dbReference>
<name>A0ACC0L2F5_RHOML</name>
<proteinExistence type="predicted"/>
<dbReference type="Proteomes" id="UP001062846">
    <property type="component" value="Chromosome 13"/>
</dbReference>
<protein>
    <submittedName>
        <fullName evidence="1">Uncharacterized protein</fullName>
    </submittedName>
</protein>
<evidence type="ECO:0000313" key="1">
    <source>
        <dbReference type="EMBL" id="KAI8522691.1"/>
    </source>
</evidence>
<comment type="caution">
    <text evidence="1">The sequence shown here is derived from an EMBL/GenBank/DDBJ whole genome shotgun (WGS) entry which is preliminary data.</text>
</comment>
<organism evidence="1 2">
    <name type="scientific">Rhododendron molle</name>
    <name type="common">Chinese azalea</name>
    <name type="synonym">Azalea mollis</name>
    <dbReference type="NCBI Taxonomy" id="49168"/>
    <lineage>
        <taxon>Eukaryota</taxon>
        <taxon>Viridiplantae</taxon>
        <taxon>Streptophyta</taxon>
        <taxon>Embryophyta</taxon>
        <taxon>Tracheophyta</taxon>
        <taxon>Spermatophyta</taxon>
        <taxon>Magnoliopsida</taxon>
        <taxon>eudicotyledons</taxon>
        <taxon>Gunneridae</taxon>
        <taxon>Pentapetalae</taxon>
        <taxon>asterids</taxon>
        <taxon>Ericales</taxon>
        <taxon>Ericaceae</taxon>
        <taxon>Ericoideae</taxon>
        <taxon>Rhodoreae</taxon>
        <taxon>Rhododendron</taxon>
    </lineage>
</organism>
<accession>A0ACC0L2F5</accession>